<dbReference type="EMBL" id="JAHHZF010000003">
    <property type="protein sequence ID" value="MBT9289005.1"/>
    <property type="molecule type" value="Genomic_DNA"/>
</dbReference>
<dbReference type="RefSeq" id="WP_261967659.1">
    <property type="nucleotide sequence ID" value="NZ_JAHHZF010000003.1"/>
</dbReference>
<name>A0A947D139_9HYPH</name>
<proteinExistence type="predicted"/>
<dbReference type="Proteomes" id="UP000766595">
    <property type="component" value="Unassembled WGS sequence"/>
</dbReference>
<accession>A0A947D139</accession>
<reference evidence="1 2" key="1">
    <citation type="submission" date="2021-06" db="EMBL/GenBank/DDBJ databases">
        <authorList>
            <person name="Grouzdev D.S."/>
            <person name="Koziaeva V."/>
        </authorList>
    </citation>
    <scope>NUCLEOTIDE SEQUENCE [LARGE SCALE GENOMIC DNA]</scope>
    <source>
        <strain evidence="1 2">22</strain>
    </source>
</reference>
<organism evidence="1 2">
    <name type="scientific">Prosthecodimorpha staleyi</name>
    <dbReference type="NCBI Taxonomy" id="2840188"/>
    <lineage>
        <taxon>Bacteria</taxon>
        <taxon>Pseudomonadati</taxon>
        <taxon>Pseudomonadota</taxon>
        <taxon>Alphaproteobacteria</taxon>
        <taxon>Hyphomicrobiales</taxon>
        <taxon>Ancalomicrobiaceae</taxon>
        <taxon>Prosthecodimorpha</taxon>
    </lineage>
</organism>
<gene>
    <name evidence="1" type="ORF">KL771_06065</name>
</gene>
<comment type="caution">
    <text evidence="1">The sequence shown here is derived from an EMBL/GenBank/DDBJ whole genome shotgun (WGS) entry which is preliminary data.</text>
</comment>
<keyword evidence="2" id="KW-1185">Reference proteome</keyword>
<sequence length="190" mass="20450">MAWKSFLEEERRESFGRFVGFARRLASVTLIGFGLFAAASAAPAPARAQSAEASEGALRSFNGNWSGSGTAQNAQGTAERLRCDASYRVVPAGDSMQLTIQCNSDNYKFSLRCSIEYNDGAVTGKWMETTRNVEGVITGRGQAGEIKAAAQGAQFSASLYIQTRGRTQNVTIRSPGTELTQISITFNRKG</sequence>
<evidence type="ECO:0000313" key="1">
    <source>
        <dbReference type="EMBL" id="MBT9289005.1"/>
    </source>
</evidence>
<evidence type="ECO:0000313" key="2">
    <source>
        <dbReference type="Proteomes" id="UP000766595"/>
    </source>
</evidence>
<protein>
    <submittedName>
        <fullName evidence="1">Uncharacterized protein</fullName>
    </submittedName>
</protein>
<dbReference type="AlphaFoldDB" id="A0A947D139"/>